<organism evidence="2">
    <name type="scientific">Gammarus lacustris</name>
    <dbReference type="NCBI Taxonomy" id="52639"/>
    <lineage>
        <taxon>Eukaryota</taxon>
        <taxon>Metazoa</taxon>
        <taxon>Ecdysozoa</taxon>
        <taxon>Arthropoda</taxon>
        <taxon>Crustacea</taxon>
        <taxon>Multicrustacea</taxon>
        <taxon>Malacostraca</taxon>
        <taxon>Eumalacostraca</taxon>
        <taxon>Peracarida</taxon>
        <taxon>Amphipoda</taxon>
        <taxon>Senticaudata</taxon>
        <taxon>Gammarida</taxon>
        <taxon>Gammaridira</taxon>
        <taxon>Gammaroidea</taxon>
        <taxon>Gammaridae</taxon>
        <taxon>Gammarus</taxon>
    </lineage>
</organism>
<dbReference type="AlphaFoldDB" id="A0A8E8GSY1"/>
<evidence type="ECO:0000313" key="2">
    <source>
        <dbReference type="EMBL" id="QWC54429.1"/>
    </source>
</evidence>
<keyword evidence="2" id="KW-0496">Mitochondrion</keyword>
<gene>
    <name evidence="2" type="primary">ATP8</name>
</gene>
<name>A0A8E8GSY1_9CRUS</name>
<geneLocation type="mitochondrion" evidence="2"/>
<evidence type="ECO:0000256" key="1">
    <source>
        <dbReference type="SAM" id="SignalP"/>
    </source>
</evidence>
<keyword evidence="1" id="KW-0732">Signal</keyword>
<feature type="chain" id="PRO_5034012640" evidence="1">
    <location>
        <begin position="24"/>
        <end position="52"/>
    </location>
</feature>
<proteinExistence type="predicted"/>
<feature type="signal peptide" evidence="1">
    <location>
        <begin position="1"/>
        <end position="23"/>
    </location>
</feature>
<sequence>MPQMAPVLWLPLFMVILPLLVWAKSIVYFHQSHQSDLYSNKTKSITPINWMW</sequence>
<reference evidence="2" key="1">
    <citation type="submission" date="2021-04" db="EMBL/GenBank/DDBJ databases">
        <authorList>
            <person name="Li J."/>
            <person name="Zhang K."/>
            <person name="Liu B."/>
        </authorList>
    </citation>
    <scope>NUCLEOTIDE SEQUENCE</scope>
</reference>
<dbReference type="EMBL" id="MZ029704">
    <property type="protein sequence ID" value="QWC54429.1"/>
    <property type="molecule type" value="Genomic_DNA"/>
</dbReference>
<protein>
    <submittedName>
        <fullName evidence="2">ATP synthase F0 subunit 8</fullName>
    </submittedName>
</protein>
<accession>A0A8E8GSY1</accession>